<evidence type="ECO:0000313" key="1">
    <source>
        <dbReference type="EMBL" id="RMR17100.1"/>
    </source>
</evidence>
<dbReference type="AlphaFoldDB" id="A0A3M4SQ82"/>
<name>A0A3M4SQ82_PSEA0</name>
<proteinExistence type="predicted"/>
<evidence type="ECO:0000313" key="2">
    <source>
        <dbReference type="Proteomes" id="UP000271097"/>
    </source>
</evidence>
<sequence length="199" mass="22542">MKMQKGKIYLFDHPTLADYKIVDGWVKKYGNNIGYVERNNGSRGFYPEGIVKFLGCSPGLPVELQEGMTISGLSAKLLSGKEFAIYEFGSERPSQMEQRLAEAAQYEGQFKALLDKIDYEVRKYLGASENSAVVDQFISMLAQFYRRADRDRNYPLTEGFLWGMQAASVLTKDQASGLTAQVKLLMELGTIWTDFRESR</sequence>
<reference evidence="1 2" key="1">
    <citation type="submission" date="2018-08" db="EMBL/GenBank/DDBJ databases">
        <title>Recombination of ecologically and evolutionarily significant loci maintains genetic cohesion in the Pseudomonas syringae species complex.</title>
        <authorList>
            <person name="Dillon M."/>
            <person name="Thakur S."/>
            <person name="Almeida R.N.D."/>
            <person name="Weir B.S."/>
            <person name="Guttman D.S."/>
        </authorList>
    </citation>
    <scope>NUCLEOTIDE SEQUENCE [LARGE SCALE GENOMIC DNA]</scope>
    <source>
        <strain evidence="1 2">ICMP 5931</strain>
    </source>
</reference>
<organism evidence="1 2">
    <name type="scientific">Pseudomonas amygdali pv. ulmi</name>
    <dbReference type="NCBI Taxonomy" id="251720"/>
    <lineage>
        <taxon>Bacteria</taxon>
        <taxon>Pseudomonadati</taxon>
        <taxon>Pseudomonadota</taxon>
        <taxon>Gammaproteobacteria</taxon>
        <taxon>Pseudomonadales</taxon>
        <taxon>Pseudomonadaceae</taxon>
        <taxon>Pseudomonas</taxon>
        <taxon>Pseudomonas amygdali</taxon>
    </lineage>
</organism>
<accession>A0A3M4SQ82</accession>
<dbReference type="Proteomes" id="UP000271097">
    <property type="component" value="Unassembled WGS sequence"/>
</dbReference>
<dbReference type="EMBL" id="RBRS01000222">
    <property type="protein sequence ID" value="RMR17100.1"/>
    <property type="molecule type" value="Genomic_DNA"/>
</dbReference>
<comment type="caution">
    <text evidence="1">The sequence shown here is derived from an EMBL/GenBank/DDBJ whole genome shotgun (WGS) entry which is preliminary data.</text>
</comment>
<protein>
    <submittedName>
        <fullName evidence="1">Uncharacterized protein</fullName>
    </submittedName>
</protein>
<dbReference type="RefSeq" id="WP_122310255.1">
    <property type="nucleotide sequence ID" value="NZ_RBRS01000222.1"/>
</dbReference>
<gene>
    <name evidence="1" type="ORF">ALP90_03516</name>
</gene>